<evidence type="ECO:0000313" key="6">
    <source>
        <dbReference type="WBParaSite" id="Gr19_v10_g5716.t1"/>
    </source>
</evidence>
<dbReference type="Proteomes" id="UP000887572">
    <property type="component" value="Unplaced"/>
</dbReference>
<dbReference type="InterPro" id="IPR001969">
    <property type="entry name" value="Aspartic_peptidase_AS"/>
</dbReference>
<keyword evidence="2" id="KW-0175">Coiled coil</keyword>
<feature type="compositionally biased region" description="Basic residues" evidence="3">
    <location>
        <begin position="255"/>
        <end position="264"/>
    </location>
</feature>
<protein>
    <submittedName>
        <fullName evidence="6">Peptidase A2 domain-containing protein</fullName>
    </submittedName>
</protein>
<feature type="region of interest" description="Disordered" evidence="3">
    <location>
        <begin position="546"/>
        <end position="575"/>
    </location>
</feature>
<dbReference type="InterPro" id="IPR001995">
    <property type="entry name" value="Peptidase_A2_cat"/>
</dbReference>
<dbReference type="PROSITE" id="PS00141">
    <property type="entry name" value="ASP_PROTEASE"/>
    <property type="match status" value="1"/>
</dbReference>
<proteinExistence type="predicted"/>
<sequence>MTQPNIDQLIKLLTQQQQQMEQQQKLVQQQTQQIAQLLANQNATAAGQPSIPAAITIPALPDVSLFEPSDEKSRVAEWLDRFKFALDCAAPTATDETKVKCLMNKLSEMAFSEYSRSVLPSAVTDFNFATTIQKLEKLFAKPQSIFIDRYECLKAVRGEGEDFRQFVNRHKKLLADFKFDELSKEQFYCLMLLTALKSHSDAILRQRILAKLAMDGTNAKYESVVEELINFQATVSEARAIEAPSYSPALNAVQKTRKSPSPRRKNLDNSSNRSDSSSFKDWKQRECWRCGSQHPPRNCPHRNWNCRKCNGFGHRERMCEPHQAWLQRNGDRKSQIPTNTVRLGGVKLVNSINHSHNMIEAPIVVNGKKVKFLVDTGAEVTVVDKRTHRLIGSPRLFYCGEKAKLFDGTIRPFLGKGEAIFSFGGQTTKGKFYAAKEGDENVLGLDMMDKLGLLGSLKTVAANRVVLNRGKWHHTETRPRQFVAQNAERTTSGGRHREYHTRRYNIDEPSQKSKAWLAEKDLRDVKRSPEDQNVKMLNILNATFGLPLVPPGTPTNLEANRDREPSQNVSMSPID</sequence>
<evidence type="ECO:0000256" key="3">
    <source>
        <dbReference type="SAM" id="MobiDB-lite"/>
    </source>
</evidence>
<evidence type="ECO:0000256" key="2">
    <source>
        <dbReference type="SAM" id="Coils"/>
    </source>
</evidence>
<dbReference type="Pfam" id="PF23309">
    <property type="entry name" value="DUF7083"/>
    <property type="match status" value="1"/>
</dbReference>
<evidence type="ECO:0000256" key="1">
    <source>
        <dbReference type="ARBA" id="ARBA00022801"/>
    </source>
</evidence>
<dbReference type="InterPro" id="IPR055510">
    <property type="entry name" value="DUF7083"/>
</dbReference>
<evidence type="ECO:0000259" key="4">
    <source>
        <dbReference type="PROSITE" id="PS50175"/>
    </source>
</evidence>
<dbReference type="SUPFAM" id="SSF50630">
    <property type="entry name" value="Acid proteases"/>
    <property type="match status" value="1"/>
</dbReference>
<name>A0A914I0F3_GLORO</name>
<feature type="compositionally biased region" description="Polar residues" evidence="3">
    <location>
        <begin position="566"/>
        <end position="575"/>
    </location>
</feature>
<feature type="compositionally biased region" description="Low complexity" evidence="3">
    <location>
        <begin position="268"/>
        <end position="277"/>
    </location>
</feature>
<keyword evidence="1" id="KW-0378">Hydrolase</keyword>
<keyword evidence="5" id="KW-1185">Reference proteome</keyword>
<dbReference type="AlphaFoldDB" id="A0A914I0F3"/>
<reference evidence="6" key="1">
    <citation type="submission" date="2022-11" db="UniProtKB">
        <authorList>
            <consortium name="WormBaseParasite"/>
        </authorList>
    </citation>
    <scope>IDENTIFICATION</scope>
</reference>
<organism evidence="5 6">
    <name type="scientific">Globodera rostochiensis</name>
    <name type="common">Golden nematode worm</name>
    <name type="synonym">Heterodera rostochiensis</name>
    <dbReference type="NCBI Taxonomy" id="31243"/>
    <lineage>
        <taxon>Eukaryota</taxon>
        <taxon>Metazoa</taxon>
        <taxon>Ecdysozoa</taxon>
        <taxon>Nematoda</taxon>
        <taxon>Chromadorea</taxon>
        <taxon>Rhabditida</taxon>
        <taxon>Tylenchina</taxon>
        <taxon>Tylenchomorpha</taxon>
        <taxon>Tylenchoidea</taxon>
        <taxon>Heteroderidae</taxon>
        <taxon>Heteroderinae</taxon>
        <taxon>Globodera</taxon>
    </lineage>
</organism>
<feature type="region of interest" description="Disordered" evidence="3">
    <location>
        <begin position="251"/>
        <end position="278"/>
    </location>
</feature>
<dbReference type="PROSITE" id="PS50175">
    <property type="entry name" value="ASP_PROT_RETROV"/>
    <property type="match status" value="1"/>
</dbReference>
<dbReference type="Pfam" id="PF13975">
    <property type="entry name" value="gag-asp_proteas"/>
    <property type="match status" value="1"/>
</dbReference>
<accession>A0A914I0F3</accession>
<feature type="coiled-coil region" evidence="2">
    <location>
        <begin position="6"/>
        <end position="40"/>
    </location>
</feature>
<feature type="domain" description="Peptidase A2" evidence="4">
    <location>
        <begin position="370"/>
        <end position="383"/>
    </location>
</feature>
<dbReference type="GO" id="GO:0006508">
    <property type="term" value="P:proteolysis"/>
    <property type="evidence" value="ECO:0007669"/>
    <property type="project" value="InterPro"/>
</dbReference>
<dbReference type="Gene3D" id="2.40.70.10">
    <property type="entry name" value="Acid Proteases"/>
    <property type="match status" value="1"/>
</dbReference>
<dbReference type="InterPro" id="IPR021109">
    <property type="entry name" value="Peptidase_aspartic_dom_sf"/>
</dbReference>
<evidence type="ECO:0000313" key="5">
    <source>
        <dbReference type="Proteomes" id="UP000887572"/>
    </source>
</evidence>
<dbReference type="GO" id="GO:0004190">
    <property type="term" value="F:aspartic-type endopeptidase activity"/>
    <property type="evidence" value="ECO:0007669"/>
    <property type="project" value="InterPro"/>
</dbReference>
<dbReference type="WBParaSite" id="Gr19_v10_g5716.t1">
    <property type="protein sequence ID" value="Gr19_v10_g5716.t1"/>
    <property type="gene ID" value="Gr19_v10_g5716"/>
</dbReference>